<feature type="transmembrane region" description="Helical" evidence="1">
    <location>
        <begin position="12"/>
        <end position="32"/>
    </location>
</feature>
<keyword evidence="1" id="KW-1133">Transmembrane helix</keyword>
<proteinExistence type="predicted"/>
<evidence type="ECO:0000256" key="1">
    <source>
        <dbReference type="SAM" id="Phobius"/>
    </source>
</evidence>
<evidence type="ECO:0000313" key="3">
    <source>
        <dbReference type="Proteomes" id="UP000001844"/>
    </source>
</evidence>
<organism evidence="2 3">
    <name type="scientific">Nitrosococcus halophilus (strain Nc4)</name>
    <dbReference type="NCBI Taxonomy" id="472759"/>
    <lineage>
        <taxon>Bacteria</taxon>
        <taxon>Pseudomonadati</taxon>
        <taxon>Pseudomonadota</taxon>
        <taxon>Gammaproteobacteria</taxon>
        <taxon>Chromatiales</taxon>
        <taxon>Chromatiaceae</taxon>
        <taxon>Nitrosococcus</taxon>
    </lineage>
</organism>
<keyword evidence="3" id="KW-1185">Reference proteome</keyword>
<dbReference type="Proteomes" id="UP000001844">
    <property type="component" value="Chromosome"/>
</dbReference>
<dbReference type="KEGG" id="nhl:Nhal_2297"/>
<dbReference type="AlphaFoldDB" id="D5BV35"/>
<dbReference type="EMBL" id="CP001798">
    <property type="protein sequence ID" value="ADE15385.1"/>
    <property type="molecule type" value="Genomic_DNA"/>
</dbReference>
<evidence type="ECO:0000313" key="2">
    <source>
        <dbReference type="EMBL" id="ADE15385.1"/>
    </source>
</evidence>
<sequence>MKRKQETEPRSSPLTFSLLILYALFVLILLGLG</sequence>
<accession>D5BV35</accession>
<reference evidence="3" key="1">
    <citation type="submission" date="2010-04" db="EMBL/GenBank/DDBJ databases">
        <title>Complete genome sequence of Nitrosococcus halophilus Nc4, a salt-adapted, aerobic obligate ammonia-oxidizing sulfur purple bacterium.</title>
        <authorList>
            <consortium name="US DOE Joint Genome Institute"/>
            <person name="Campbell M.A."/>
            <person name="Malfatti S.A."/>
            <person name="Chain P.S.G."/>
            <person name="Heidelberg J.F."/>
            <person name="Ward B.B."/>
            <person name="Klotz M.G."/>
        </authorList>
    </citation>
    <scope>NUCLEOTIDE SEQUENCE [LARGE SCALE GENOMIC DNA]</scope>
    <source>
        <strain evidence="3">Nc4</strain>
    </source>
</reference>
<gene>
    <name evidence="2" type="ordered locus">Nhal_2297</name>
</gene>
<keyword evidence="1" id="KW-0472">Membrane</keyword>
<name>D5BV35_NITHN</name>
<keyword evidence="1" id="KW-0812">Transmembrane</keyword>
<dbReference type="HOGENOM" id="CLU_3382893_0_0_6"/>
<protein>
    <submittedName>
        <fullName evidence="2">Uncharacterized protein</fullName>
    </submittedName>
</protein>